<dbReference type="FunFam" id="1.10.1040.50:FF:000006">
    <property type="entry name" value="Peroxisomal bifunctional enzyme"/>
    <property type="match status" value="1"/>
</dbReference>
<keyword evidence="11" id="KW-0511">Multifunctional enzyme</keyword>
<dbReference type="GO" id="GO:0070403">
    <property type="term" value="F:NAD+ binding"/>
    <property type="evidence" value="ECO:0007669"/>
    <property type="project" value="InterPro"/>
</dbReference>
<evidence type="ECO:0000256" key="7">
    <source>
        <dbReference type="ARBA" id="ARBA00023098"/>
    </source>
</evidence>
<feature type="domain" description="3-hydroxyacyl-CoA dehydrogenase NAD binding" evidence="14">
    <location>
        <begin position="299"/>
        <end position="475"/>
    </location>
</feature>
<dbReference type="InterPro" id="IPR001753">
    <property type="entry name" value="Enoyl-CoA_hydra/iso"/>
</dbReference>
<dbReference type="SUPFAM" id="SSF52096">
    <property type="entry name" value="ClpP/crotonase"/>
    <property type="match status" value="1"/>
</dbReference>
<dbReference type="EMBL" id="JACORT010000016">
    <property type="protein sequence ID" value="MBC5786258.1"/>
    <property type="molecule type" value="Genomic_DNA"/>
</dbReference>
<dbReference type="Gene3D" id="3.90.226.10">
    <property type="entry name" value="2-enoyl-CoA Hydratase, Chain A, domain 1"/>
    <property type="match status" value="1"/>
</dbReference>
<keyword evidence="3" id="KW-0276">Fatty acid metabolism</keyword>
<name>A0A923MX16_9BURK</name>
<evidence type="ECO:0000259" key="13">
    <source>
        <dbReference type="Pfam" id="PF00725"/>
    </source>
</evidence>
<evidence type="ECO:0000256" key="8">
    <source>
        <dbReference type="ARBA" id="ARBA00023140"/>
    </source>
</evidence>
<evidence type="ECO:0000256" key="2">
    <source>
        <dbReference type="ARBA" id="ARBA00005005"/>
    </source>
</evidence>
<dbReference type="GO" id="GO:0016853">
    <property type="term" value="F:isomerase activity"/>
    <property type="evidence" value="ECO:0007669"/>
    <property type="project" value="UniProtKB-KW"/>
</dbReference>
<gene>
    <name evidence="15" type="ORF">H8N03_25195</name>
</gene>
<evidence type="ECO:0000256" key="1">
    <source>
        <dbReference type="ARBA" id="ARBA00004275"/>
    </source>
</evidence>
<dbReference type="Gene3D" id="1.10.1040.50">
    <property type="match status" value="1"/>
</dbReference>
<evidence type="ECO:0000256" key="3">
    <source>
        <dbReference type="ARBA" id="ARBA00022832"/>
    </source>
</evidence>
<organism evidence="15 16">
    <name type="scientific">Ramlibacter cellulosilyticus</name>
    <dbReference type="NCBI Taxonomy" id="2764187"/>
    <lineage>
        <taxon>Bacteria</taxon>
        <taxon>Pseudomonadati</taxon>
        <taxon>Pseudomonadota</taxon>
        <taxon>Betaproteobacteria</taxon>
        <taxon>Burkholderiales</taxon>
        <taxon>Comamonadaceae</taxon>
        <taxon>Ramlibacter</taxon>
    </lineage>
</organism>
<accession>A0A923MX16</accession>
<evidence type="ECO:0000256" key="9">
    <source>
        <dbReference type="ARBA" id="ARBA00023235"/>
    </source>
</evidence>
<keyword evidence="16" id="KW-1185">Reference proteome</keyword>
<evidence type="ECO:0000256" key="5">
    <source>
        <dbReference type="ARBA" id="ARBA00023002"/>
    </source>
</evidence>
<protein>
    <submittedName>
        <fullName evidence="15">Enoyl-CoA hydratase/isomerase family protein</fullName>
    </submittedName>
</protein>
<keyword evidence="8" id="KW-0576">Peroxisome</keyword>
<evidence type="ECO:0000256" key="12">
    <source>
        <dbReference type="ARBA" id="ARBA00049556"/>
    </source>
</evidence>
<dbReference type="GO" id="GO:0006631">
    <property type="term" value="P:fatty acid metabolic process"/>
    <property type="evidence" value="ECO:0007669"/>
    <property type="project" value="UniProtKB-KW"/>
</dbReference>
<dbReference type="Pfam" id="PF00725">
    <property type="entry name" value="3HCDH"/>
    <property type="match status" value="2"/>
</dbReference>
<dbReference type="Gene3D" id="3.40.50.720">
    <property type="entry name" value="NAD(P)-binding Rossmann-like Domain"/>
    <property type="match status" value="1"/>
</dbReference>
<dbReference type="Proteomes" id="UP000608513">
    <property type="component" value="Unassembled WGS sequence"/>
</dbReference>
<dbReference type="InterPro" id="IPR006108">
    <property type="entry name" value="3HC_DH_C"/>
</dbReference>
<keyword evidence="9" id="KW-0413">Isomerase</keyword>
<dbReference type="InterPro" id="IPR036291">
    <property type="entry name" value="NAD(P)-bd_dom_sf"/>
</dbReference>
<keyword evidence="6" id="KW-0520">NAD</keyword>
<dbReference type="PANTHER" id="PTHR23309">
    <property type="entry name" value="3-HYDROXYACYL-COA DEHYROGENASE"/>
    <property type="match status" value="1"/>
</dbReference>
<dbReference type="InterPro" id="IPR008927">
    <property type="entry name" value="6-PGluconate_DH-like_C_sf"/>
</dbReference>
<reference evidence="15" key="1">
    <citation type="submission" date="2020-08" db="EMBL/GenBank/DDBJ databases">
        <title>Ramlibacter sp. USB13 16S ribosomal RNA gene genome sequencing and assembly.</title>
        <authorList>
            <person name="Kang M."/>
        </authorList>
    </citation>
    <scope>NUCLEOTIDE SEQUENCE</scope>
    <source>
        <strain evidence="15">USB13</strain>
    </source>
</reference>
<feature type="domain" description="3-hydroxyacyl-CoA dehydrogenase C-terminal" evidence="13">
    <location>
        <begin position="608"/>
        <end position="696"/>
    </location>
</feature>
<dbReference type="RefSeq" id="WP_187079005.1">
    <property type="nucleotide sequence ID" value="NZ_JACORT010000016.1"/>
</dbReference>
<feature type="domain" description="3-hydroxyacyl-CoA dehydrogenase C-terminal" evidence="13">
    <location>
        <begin position="480"/>
        <end position="572"/>
    </location>
</feature>
<dbReference type="Pfam" id="PF02737">
    <property type="entry name" value="3HCDH_N"/>
    <property type="match status" value="1"/>
</dbReference>
<dbReference type="SUPFAM" id="SSF48179">
    <property type="entry name" value="6-phosphogluconate dehydrogenase C-terminal domain-like"/>
    <property type="match status" value="2"/>
</dbReference>
<evidence type="ECO:0000256" key="11">
    <source>
        <dbReference type="ARBA" id="ARBA00023268"/>
    </source>
</evidence>
<evidence type="ECO:0000313" key="15">
    <source>
        <dbReference type="EMBL" id="MBC5786258.1"/>
    </source>
</evidence>
<evidence type="ECO:0000256" key="10">
    <source>
        <dbReference type="ARBA" id="ARBA00023239"/>
    </source>
</evidence>
<evidence type="ECO:0000256" key="4">
    <source>
        <dbReference type="ARBA" id="ARBA00022963"/>
    </source>
</evidence>
<comment type="pathway">
    <text evidence="2">Lipid metabolism; fatty acid beta-oxidation.</text>
</comment>
<comment type="catalytic activity">
    <reaction evidence="12">
        <text>a (3S)-3-hydroxyacyl-CoA + NAD(+) = a 3-oxoacyl-CoA + NADH + H(+)</text>
        <dbReference type="Rhea" id="RHEA:22432"/>
        <dbReference type="ChEBI" id="CHEBI:15378"/>
        <dbReference type="ChEBI" id="CHEBI:57318"/>
        <dbReference type="ChEBI" id="CHEBI:57540"/>
        <dbReference type="ChEBI" id="CHEBI:57945"/>
        <dbReference type="ChEBI" id="CHEBI:90726"/>
        <dbReference type="EC" id="1.1.1.35"/>
    </reaction>
</comment>
<dbReference type="GO" id="GO:0003857">
    <property type="term" value="F:(3S)-3-hydroxyacyl-CoA dehydrogenase (NAD+) activity"/>
    <property type="evidence" value="ECO:0007669"/>
    <property type="project" value="UniProtKB-EC"/>
</dbReference>
<dbReference type="GO" id="GO:0016042">
    <property type="term" value="P:lipid catabolic process"/>
    <property type="evidence" value="ECO:0007669"/>
    <property type="project" value="UniProtKB-KW"/>
</dbReference>
<evidence type="ECO:0000313" key="16">
    <source>
        <dbReference type="Proteomes" id="UP000608513"/>
    </source>
</evidence>
<evidence type="ECO:0000256" key="6">
    <source>
        <dbReference type="ARBA" id="ARBA00023027"/>
    </source>
</evidence>
<dbReference type="SUPFAM" id="SSF51735">
    <property type="entry name" value="NAD(P)-binding Rossmann-fold domains"/>
    <property type="match status" value="1"/>
</dbReference>
<comment type="subcellular location">
    <subcellularLocation>
        <location evidence="1">Peroxisome</location>
    </subcellularLocation>
</comment>
<dbReference type="CDD" id="cd06558">
    <property type="entry name" value="crotonase-like"/>
    <property type="match status" value="1"/>
</dbReference>
<keyword evidence="10" id="KW-0456">Lyase</keyword>
<sequence>MTAEYKVHGDVAVITMNNPPVNGLGYATRVAITQGIDQANADPAVKAIVLTGAGKAFSGGADIKEFGSMKATQDPNLLSVILTCENSSKPIVAAIHSVAMGGGLELSLGCHYRIAAPGANIALPEVKLGLIPGAGGTMRLPRVLGVEPALNMIVSGEPVKSEMLAQLPGQKLFDKMAGSPESLMEEAIAFARSVADTRPLPLVRNLPSKHPMGDAYFQFARNMVKGMAKNFPAPAKCVDAVEASTKKKFDEGMTYEREIFTALMFTPESRALRHLFMAERAASKIADVPEDTKQRDIKSVAVIGAGTMGGGISMNFLNAGIPVTILEMKQEALDRGIATIRKNYEAQVKKGKLKQDKYEQRMSLLKTSLSYDEIKDADLVIEAVFEEMGVKQKVFEKLDEVMKKGAILASNTSTLDLNKIASFTKRPEDVVGLHFFSPANVMKLLEVVRGDKTAKDVLATVMSLAKKIKKTAVVSGVTDGFIGNRMIEQYSRQAGFLLDEGATPQQVDKAIEKFGFAMGPFRMGDLAGNDIGWAIRKRRAQERPNMLYSRTADKLCELGRFGQKTGAGWYDYQAGKRDAIPSKLVEDMIVEHRKSLGIEPRKISDEEIVQRLVFALVNEGARIVEEGIAARASDVDMVYITGYGFPIHRGGPMLYADQVGLFNVVHAMKRFQQNPRDDAKFWEPAPLLLKLAQEGKGFNG</sequence>
<dbReference type="AlphaFoldDB" id="A0A923MX16"/>
<dbReference type="PANTHER" id="PTHR23309:SF51">
    <property type="entry name" value="3-HYDROXYACYL-COA DEHYDROGENASE-RELATED"/>
    <property type="match status" value="1"/>
</dbReference>
<dbReference type="InterPro" id="IPR029045">
    <property type="entry name" value="ClpP/crotonase-like_dom_sf"/>
</dbReference>
<comment type="caution">
    <text evidence="15">The sequence shown here is derived from an EMBL/GenBank/DDBJ whole genome shotgun (WGS) entry which is preliminary data.</text>
</comment>
<keyword evidence="7" id="KW-0443">Lipid metabolism</keyword>
<evidence type="ECO:0000259" key="14">
    <source>
        <dbReference type="Pfam" id="PF02737"/>
    </source>
</evidence>
<keyword evidence="4" id="KW-0442">Lipid degradation</keyword>
<dbReference type="Pfam" id="PF00378">
    <property type="entry name" value="ECH_1"/>
    <property type="match status" value="1"/>
</dbReference>
<dbReference type="FunFam" id="3.40.50.720:FF:000009">
    <property type="entry name" value="Fatty oxidation complex, alpha subunit"/>
    <property type="match status" value="1"/>
</dbReference>
<dbReference type="InterPro" id="IPR006176">
    <property type="entry name" value="3-OHacyl-CoA_DH_NAD-bd"/>
</dbReference>
<dbReference type="GO" id="GO:0004300">
    <property type="term" value="F:enoyl-CoA hydratase activity"/>
    <property type="evidence" value="ECO:0007669"/>
    <property type="project" value="UniProtKB-ARBA"/>
</dbReference>
<proteinExistence type="predicted"/>
<keyword evidence="5" id="KW-0560">Oxidoreductase</keyword>